<feature type="transmembrane region" description="Helical" evidence="1">
    <location>
        <begin position="77"/>
        <end position="99"/>
    </location>
</feature>
<dbReference type="Gene3D" id="3.40.50.150">
    <property type="entry name" value="Vaccinia Virus protein VP39"/>
    <property type="match status" value="1"/>
</dbReference>
<gene>
    <name evidence="2" type="ORF">KSV97_02645</name>
    <name evidence="3" type="ORF">KSW06_02440</name>
</gene>
<dbReference type="EMBL" id="JAHOEL010000009">
    <property type="protein sequence ID" value="MBV3392124.1"/>
    <property type="molecule type" value="Genomic_DNA"/>
</dbReference>
<dbReference type="InterPro" id="IPR052939">
    <property type="entry name" value="23S_rRNA_MeTrnsfrase_RlmA"/>
</dbReference>
<evidence type="ECO:0000313" key="3">
    <source>
        <dbReference type="EMBL" id="MBV3392124.1"/>
    </source>
</evidence>
<feature type="transmembrane region" description="Helical" evidence="1">
    <location>
        <begin position="6"/>
        <end position="25"/>
    </location>
</feature>
<dbReference type="AlphaFoldDB" id="A0AAW4MPV3"/>
<evidence type="ECO:0000313" key="4">
    <source>
        <dbReference type="Proteomes" id="UP001196408"/>
    </source>
</evidence>
<dbReference type="SUPFAM" id="SSF53335">
    <property type="entry name" value="S-adenosyl-L-methionine-dependent methyltransferases"/>
    <property type="match status" value="1"/>
</dbReference>
<proteinExistence type="predicted"/>
<dbReference type="InterPro" id="IPR029063">
    <property type="entry name" value="SAM-dependent_MTases_sf"/>
</dbReference>
<organism evidence="2 4">
    <name type="scientific">Catenibacterium mitsuokai</name>
    <dbReference type="NCBI Taxonomy" id="100886"/>
    <lineage>
        <taxon>Bacteria</taxon>
        <taxon>Bacillati</taxon>
        <taxon>Bacillota</taxon>
        <taxon>Erysipelotrichia</taxon>
        <taxon>Erysipelotrichales</taxon>
        <taxon>Coprobacillaceae</taxon>
        <taxon>Catenibacterium</taxon>
    </lineage>
</organism>
<sequence>MAILLATLLTFVGLMLIFQLIYFEISRKRALRVNNLVWFEQFNRPFNYTGTASMVVLCIICYMIGGTDAPFMSAQWFLELIIFVACGVIADAIVQFIIIKYGKFRCRQQIQSATHLMKEIEELKRGDEEDYGYEVSAPLYDEVAITKSYVHPEDHLAFMTVDKGQFVKDYKDYPAATFDIEPYTETSEVEATLEGLPVKATKLTESNLLPFKDERIDVLMDQFSNYDKNEVLRVLKPNGTFIVNQNGSENLHEFLSMYMPFKMRGVWDMNSCAMTLAEAGFEVVETKEDKGYIRFHNLRQIQTYFRKVAPEVAENVAQYKSFYMNALDQIKQNTYFQLTTYRFLVVAKKNF</sequence>
<keyword evidence="1" id="KW-1133">Transmembrane helix</keyword>
<protein>
    <recommendedName>
        <fullName evidence="6">Methyltransferase domain protein</fullName>
    </recommendedName>
</protein>
<evidence type="ECO:0000256" key="1">
    <source>
        <dbReference type="SAM" id="Phobius"/>
    </source>
</evidence>
<dbReference type="Proteomes" id="UP001196408">
    <property type="component" value="Unassembled WGS sequence"/>
</dbReference>
<comment type="caution">
    <text evidence="2">The sequence shown here is derived from an EMBL/GenBank/DDBJ whole genome shotgun (WGS) entry which is preliminary data.</text>
</comment>
<dbReference type="PANTHER" id="PTHR43460:SF1">
    <property type="entry name" value="METHYLTRANSFERASE TYPE 11 DOMAIN-CONTAINING PROTEIN"/>
    <property type="match status" value="1"/>
</dbReference>
<keyword evidence="1" id="KW-0472">Membrane</keyword>
<dbReference type="PANTHER" id="PTHR43460">
    <property type="entry name" value="METHYLTRANSFERASE"/>
    <property type="match status" value="1"/>
</dbReference>
<dbReference type="RefSeq" id="WP_187012244.1">
    <property type="nucleotide sequence ID" value="NZ_JADPAM010000022.1"/>
</dbReference>
<reference evidence="2 5" key="1">
    <citation type="submission" date="2021-06" db="EMBL/GenBank/DDBJ databases">
        <title>Collection of gut derived symbiotic bacterial strains cultured from healthy donors.</title>
        <authorList>
            <person name="Lin H."/>
            <person name="Littmann E."/>
            <person name="Pamer E.G."/>
        </authorList>
    </citation>
    <scope>NUCLEOTIDE SEQUENCE</scope>
    <source>
        <strain evidence="3 5">MSK.21.70</strain>
        <strain evidence="2">MSK.21.82</strain>
    </source>
</reference>
<evidence type="ECO:0000313" key="5">
    <source>
        <dbReference type="Proteomes" id="UP001197492"/>
    </source>
</evidence>
<evidence type="ECO:0000313" key="2">
    <source>
        <dbReference type="EMBL" id="MBV3382141.1"/>
    </source>
</evidence>
<keyword evidence="1" id="KW-0812">Transmembrane</keyword>
<accession>A0AAW4MPV3</accession>
<dbReference type="EMBL" id="JAHOEF010000010">
    <property type="protein sequence ID" value="MBV3382141.1"/>
    <property type="molecule type" value="Genomic_DNA"/>
</dbReference>
<feature type="transmembrane region" description="Helical" evidence="1">
    <location>
        <begin position="46"/>
        <end position="65"/>
    </location>
</feature>
<dbReference type="Proteomes" id="UP001197492">
    <property type="component" value="Unassembled WGS sequence"/>
</dbReference>
<name>A0AAW4MPV3_9FIRM</name>
<keyword evidence="5" id="KW-1185">Reference proteome</keyword>
<evidence type="ECO:0008006" key="6">
    <source>
        <dbReference type="Google" id="ProtNLM"/>
    </source>
</evidence>